<dbReference type="AlphaFoldDB" id="A0A385SSN9"/>
<accession>A0A385SSN9</accession>
<evidence type="ECO:0000313" key="2">
    <source>
        <dbReference type="Proteomes" id="UP000266183"/>
    </source>
</evidence>
<sequence>MKKVILIVFFGISSILMFGQTKFSSNGIKFSLPKGFNRTRSRGSEFATFNRGDTLQIAFANGCDNYVGRSDSKLSKDMTADICFETLFVKIKAGEKLTWVSNPKRHDNSKVSLQVG</sequence>
<proteinExistence type="predicted"/>
<dbReference type="EMBL" id="CP032382">
    <property type="protein sequence ID" value="AYB33341.1"/>
    <property type="molecule type" value="Genomic_DNA"/>
</dbReference>
<keyword evidence="2" id="KW-1185">Reference proteome</keyword>
<dbReference type="RefSeq" id="WP_119756578.1">
    <property type="nucleotide sequence ID" value="NZ_CP032382.1"/>
</dbReference>
<dbReference type="OrthoDB" id="9867806at2"/>
<dbReference type="Proteomes" id="UP000266183">
    <property type="component" value="Chromosome"/>
</dbReference>
<evidence type="ECO:0000313" key="1">
    <source>
        <dbReference type="EMBL" id="AYB33341.1"/>
    </source>
</evidence>
<organism evidence="1 2">
    <name type="scientific">Chryseolinea soli</name>
    <dbReference type="NCBI Taxonomy" id="2321403"/>
    <lineage>
        <taxon>Bacteria</taxon>
        <taxon>Pseudomonadati</taxon>
        <taxon>Bacteroidota</taxon>
        <taxon>Cytophagia</taxon>
        <taxon>Cytophagales</taxon>
        <taxon>Fulvivirgaceae</taxon>
        <taxon>Chryseolinea</taxon>
    </lineage>
</organism>
<reference evidence="2" key="1">
    <citation type="submission" date="2018-09" db="EMBL/GenBank/DDBJ databases">
        <title>Chryseolinea sp. KIS68-18 isolated from soil.</title>
        <authorList>
            <person name="Weon H.-Y."/>
            <person name="Kwon S.-W."/>
            <person name="Lee S.A."/>
        </authorList>
    </citation>
    <scope>NUCLEOTIDE SEQUENCE [LARGE SCALE GENOMIC DNA]</scope>
    <source>
        <strain evidence="2">KIS68-18</strain>
    </source>
</reference>
<name>A0A385SSN9_9BACT</name>
<protein>
    <submittedName>
        <fullName evidence="1">Uncharacterized protein</fullName>
    </submittedName>
</protein>
<gene>
    <name evidence="1" type="ORF">D4L85_23350</name>
</gene>
<dbReference type="KEGG" id="chk:D4L85_23350"/>